<feature type="region of interest" description="Disordered" evidence="1">
    <location>
        <begin position="1"/>
        <end position="26"/>
    </location>
</feature>
<evidence type="ECO:0000313" key="3">
    <source>
        <dbReference type="EMBL" id="QEV51343.1"/>
    </source>
</evidence>
<dbReference type="EMBL" id="CP023691">
    <property type="protein sequence ID" value="QEV51343.1"/>
    <property type="molecule type" value="Genomic_DNA"/>
</dbReference>
<dbReference type="KEGG" id="spla:CP981_06405"/>
<dbReference type="EMBL" id="MIGA01000037">
    <property type="protein sequence ID" value="OSY41962.1"/>
    <property type="molecule type" value="Genomic_DNA"/>
</dbReference>
<proteinExistence type="predicted"/>
<dbReference type="SUPFAM" id="SSF51182">
    <property type="entry name" value="RmlC-like cupins"/>
    <property type="match status" value="1"/>
</dbReference>
<evidence type="ECO:0000256" key="1">
    <source>
        <dbReference type="SAM" id="MobiDB-lite"/>
    </source>
</evidence>
<dbReference type="InterPro" id="IPR011051">
    <property type="entry name" value="RmlC_Cupin_sf"/>
</dbReference>
<dbReference type="AlphaFoldDB" id="A0AAE6NEX9"/>
<evidence type="ECO:0000313" key="5">
    <source>
        <dbReference type="Proteomes" id="UP000325458"/>
    </source>
</evidence>
<evidence type="ECO:0000313" key="4">
    <source>
        <dbReference type="Proteomes" id="UP000194225"/>
    </source>
</evidence>
<protein>
    <recommendedName>
        <fullName evidence="6">Cysteine dioxygenase type I</fullName>
    </recommendedName>
</protein>
<gene>
    <name evidence="2" type="ORF">BG653_04898</name>
    <name evidence="3" type="ORF">CP981_06405</name>
</gene>
<dbReference type="Proteomes" id="UP000194225">
    <property type="component" value="Unassembled WGS sequence"/>
</dbReference>
<evidence type="ECO:0008006" key="6">
    <source>
        <dbReference type="Google" id="ProtNLM"/>
    </source>
</evidence>
<sequence length="241" mass="26379">MRTGRVDASGTNPVPHHREAADRGPVPQGLARSALIAALHDSYDDTLLAPAIAAPVAHPNGFVKLPLALVVEGSRRLFLHVWLAGEEDSQAHDHRWDFSSTVLRGTVHNSLLDITEADEPLCDGDPLLGAESSRSPGYRVVRYEPREWGYRFDASCGERVVVTEHRTATVCAGDAYGMSAFTFHRARALPGTMTLVARGAPLGRYARVLVRGEVSEGPRRWRHVGPSERRGYLREALDCLG</sequence>
<dbReference type="Proteomes" id="UP000325458">
    <property type="component" value="Chromosome"/>
</dbReference>
<evidence type="ECO:0000313" key="2">
    <source>
        <dbReference type="EMBL" id="OSY41962.1"/>
    </source>
</evidence>
<organism evidence="3 5">
    <name type="scientific">Streptomyces platensis</name>
    <dbReference type="NCBI Taxonomy" id="58346"/>
    <lineage>
        <taxon>Bacteria</taxon>
        <taxon>Bacillati</taxon>
        <taxon>Actinomycetota</taxon>
        <taxon>Actinomycetes</taxon>
        <taxon>Kitasatosporales</taxon>
        <taxon>Streptomycetaceae</taxon>
        <taxon>Streptomyces</taxon>
    </lineage>
</organism>
<reference evidence="3 5" key="2">
    <citation type="submission" date="2017-09" db="EMBL/GenBank/DDBJ databases">
        <authorList>
            <person name="Lee N."/>
            <person name="Cho B.-K."/>
        </authorList>
    </citation>
    <scope>NUCLEOTIDE SEQUENCE [LARGE SCALE GENOMIC DNA]</scope>
    <source>
        <strain evidence="3 5">ATCC 23948</strain>
    </source>
</reference>
<reference evidence="2 4" key="1">
    <citation type="submission" date="2016-09" db="EMBL/GenBank/DDBJ databases">
        <title>Streptomyces platensis DSM40041, a candidate organism with high potential of specific P450 cytochromes.</title>
        <authorList>
            <person name="Grumaz C."/>
            <person name="Vainshtein Y."/>
            <person name="Kirstahler P."/>
            <person name="Sohn K."/>
        </authorList>
    </citation>
    <scope>NUCLEOTIDE SEQUENCE [LARGE SCALE GENOMIC DNA]</scope>
    <source>
        <strain evidence="2 4">DSM 40041</strain>
    </source>
</reference>
<name>A0AAE6NEX9_STRPT</name>
<keyword evidence="4" id="KW-1185">Reference proteome</keyword>
<accession>A0AAE6NEX9</accession>